<accession>A0ABS8H6U1</accession>
<dbReference type="InterPro" id="IPR013702">
    <property type="entry name" value="FIST_domain_N"/>
</dbReference>
<feature type="domain" description="FIST" evidence="1">
    <location>
        <begin position="32"/>
        <end position="235"/>
    </location>
</feature>
<reference evidence="3 4" key="1">
    <citation type="submission" date="2021-10" db="EMBL/GenBank/DDBJ databases">
        <title>The diversity and Nitrogen Metabolism of Culturable Nitrate-Utilizing Bacteria Within the Oxygen Minimum Zone of the Changjiang (Yangtze River)Estuary.</title>
        <authorList>
            <person name="Zhang D."/>
            <person name="Zheng J."/>
            <person name="Liu S."/>
            <person name="He W."/>
        </authorList>
    </citation>
    <scope>NUCLEOTIDE SEQUENCE [LARGE SCALE GENOMIC DNA]</scope>
    <source>
        <strain evidence="3 4">FXH275-2</strain>
    </source>
</reference>
<dbReference type="InterPro" id="IPR019494">
    <property type="entry name" value="FIST_C"/>
</dbReference>
<sequence length="380" mass="40853">MTLLASRIGFAASHAASPVAAMDEIMEQLGEAPLAGLMLFCSHRFDRDPLARAINRRSEGVSVIGCTSSGELTDRGYDEDSLSAIAFPTDSFHLASHCFQDVDMFDPVAARDVVRSLVAAATRDSRSLGETINQVALFLVDGLSHREELLTMTIQDALGDIPLIGGSSGDGLAFRETSIFEGGQFHAHGAVVAILSTPRPLHVFKAQHYRPGAAKMVVTGAIPQDRVVTEINAEPAASEYLRIAGHAGEALGVEFFAAHPPMVRAAGDYHVRSIQSANADGSLTFYCAIDEGIVLTVGEPVDRIAGMDALFTDIADQLGEVDRIIAFDCVLNRIDAEQRQISRAVSELYRRHSVIGFNTYGEQYHALHVNQTFSGLAIGK</sequence>
<dbReference type="Proteomes" id="UP001198830">
    <property type="component" value="Unassembled WGS sequence"/>
</dbReference>
<evidence type="ECO:0000259" key="1">
    <source>
        <dbReference type="SMART" id="SM00897"/>
    </source>
</evidence>
<comment type="caution">
    <text evidence="3">The sequence shown here is derived from an EMBL/GenBank/DDBJ whole genome shotgun (WGS) entry which is preliminary data.</text>
</comment>
<proteinExistence type="predicted"/>
<gene>
    <name evidence="3" type="ORF">LL253_15835</name>
</gene>
<keyword evidence="4" id="KW-1185">Reference proteome</keyword>
<feature type="domain" description="FIST C-domain" evidence="2">
    <location>
        <begin position="236"/>
        <end position="366"/>
    </location>
</feature>
<name>A0ABS8H6U1_9SPHN</name>
<dbReference type="PANTHER" id="PTHR40252:SF2">
    <property type="entry name" value="BLR0328 PROTEIN"/>
    <property type="match status" value="1"/>
</dbReference>
<evidence type="ECO:0000259" key="2">
    <source>
        <dbReference type="SMART" id="SM01204"/>
    </source>
</evidence>
<dbReference type="SMART" id="SM01204">
    <property type="entry name" value="FIST_C"/>
    <property type="match status" value="1"/>
</dbReference>
<organism evidence="3 4">
    <name type="scientific">Sphingobium soli</name>
    <dbReference type="NCBI Taxonomy" id="1591116"/>
    <lineage>
        <taxon>Bacteria</taxon>
        <taxon>Pseudomonadati</taxon>
        <taxon>Pseudomonadota</taxon>
        <taxon>Alphaproteobacteria</taxon>
        <taxon>Sphingomonadales</taxon>
        <taxon>Sphingomonadaceae</taxon>
        <taxon>Sphingobium</taxon>
    </lineage>
</organism>
<dbReference type="SMART" id="SM00897">
    <property type="entry name" value="FIST"/>
    <property type="match status" value="1"/>
</dbReference>
<dbReference type="Pfam" id="PF08495">
    <property type="entry name" value="FIST"/>
    <property type="match status" value="1"/>
</dbReference>
<evidence type="ECO:0000313" key="4">
    <source>
        <dbReference type="Proteomes" id="UP001198830"/>
    </source>
</evidence>
<dbReference type="PANTHER" id="PTHR40252">
    <property type="entry name" value="BLR0328 PROTEIN"/>
    <property type="match status" value="1"/>
</dbReference>
<evidence type="ECO:0000313" key="3">
    <source>
        <dbReference type="EMBL" id="MCC4234148.1"/>
    </source>
</evidence>
<protein>
    <submittedName>
        <fullName evidence="3">FIST C-terminal domain-containing protein</fullName>
    </submittedName>
</protein>
<dbReference type="EMBL" id="JAJGNP010000016">
    <property type="protein sequence ID" value="MCC4234148.1"/>
    <property type="molecule type" value="Genomic_DNA"/>
</dbReference>
<dbReference type="Pfam" id="PF10442">
    <property type="entry name" value="FIST_C"/>
    <property type="match status" value="1"/>
</dbReference>
<dbReference type="RefSeq" id="WP_228227780.1">
    <property type="nucleotide sequence ID" value="NZ_JAJGNP010000016.1"/>
</dbReference>